<evidence type="ECO:0000313" key="2">
    <source>
        <dbReference type="Proteomes" id="UP000560658"/>
    </source>
</evidence>
<dbReference type="AlphaFoldDB" id="A0A840D6V1"/>
<gene>
    <name evidence="1" type="ORF">GGR06_001931</name>
</gene>
<keyword evidence="2" id="KW-1185">Reference proteome</keyword>
<comment type="caution">
    <text evidence="1">The sequence shown here is derived from an EMBL/GenBank/DDBJ whole genome shotgun (WGS) entry which is preliminary data.</text>
</comment>
<proteinExistence type="predicted"/>
<accession>A0A840D6V1</accession>
<organism evidence="1 2">
    <name type="scientific">Bacteroides reticulotermitis</name>
    <dbReference type="NCBI Taxonomy" id="1133319"/>
    <lineage>
        <taxon>Bacteria</taxon>
        <taxon>Pseudomonadati</taxon>
        <taxon>Bacteroidota</taxon>
        <taxon>Bacteroidia</taxon>
        <taxon>Bacteroidales</taxon>
        <taxon>Bacteroidaceae</taxon>
        <taxon>Bacteroides</taxon>
    </lineage>
</organism>
<sequence length="505" mass="56743">MKNRMKYLYLLSLLLLGVSCIGDTGNYEYVSAKEILPVTISGLPDKYSVVRSERLHFAPEVDIENNSERYTYSWFITEGTTDGTRPTRRYLADTKDLDYRVLLNAGAWKLSFEVIDLERDIYKRHEIQLTITATPVSLGWYILKDINDETDFDFVNKEGEMYVDVLKSTDSQLAGKAVSMLYQPGQYYQLFPNGDGTSSLLGNQKVFHILSTKDIRVFDARSMALFKTFEDVFYIAPEQCNPQEIARCSSSALFLLNAGKVHSIYTMSPHYGKFADPKLGNYSFFERMIAGGSVGVLVFDTKTNSFCSIIVNSPTVDPVPDKPVESTVNGPTSVTNMPYSLVKMEIGESTSSGVSAFALMKHVSTGEYYLAQLLYTGSNAYPIVDFNLVPNEYLLPDADLIAAPASGDFVYFAKDNKVYTYIGASAEAEKQRLLLEFAPNEKVTYIKHFYYPNAPADYSYLAILTNVDSKWKLRIYTPKGVGELEPGIVAEYEGEGNGRYVMYRN</sequence>
<evidence type="ECO:0000313" key="1">
    <source>
        <dbReference type="EMBL" id="MBB4044142.1"/>
    </source>
</evidence>
<reference evidence="1" key="1">
    <citation type="submission" date="2020-08" db="EMBL/GenBank/DDBJ databases">
        <title>Genomic Encyclopedia of Type Strains, Phase IV (KMG-IV): sequencing the most valuable type-strain genomes for metagenomic binning, comparative biology and taxonomic classification.</title>
        <authorList>
            <person name="Goeker M."/>
        </authorList>
    </citation>
    <scope>NUCLEOTIDE SEQUENCE [LARGE SCALE GENOMIC DNA]</scope>
    <source>
        <strain evidence="1">DSM 105720</strain>
    </source>
</reference>
<dbReference type="Proteomes" id="UP000560658">
    <property type="component" value="Unassembled WGS sequence"/>
</dbReference>
<protein>
    <recommendedName>
        <fullName evidence="3">PKD-like family protein</fullName>
    </recommendedName>
</protein>
<dbReference type="InterPro" id="IPR032183">
    <property type="entry name" value="PKD-like"/>
</dbReference>
<evidence type="ECO:0008006" key="3">
    <source>
        <dbReference type="Google" id="ProtNLM"/>
    </source>
</evidence>
<dbReference type="EMBL" id="JACIER010000006">
    <property type="protein sequence ID" value="MBB4044142.1"/>
    <property type="molecule type" value="Genomic_DNA"/>
</dbReference>
<name>A0A840D6V1_9BACE</name>
<dbReference type="Pfam" id="PF16407">
    <property type="entry name" value="PKD_2"/>
    <property type="match status" value="1"/>
</dbReference>
<dbReference type="PROSITE" id="PS51257">
    <property type="entry name" value="PROKAR_LIPOPROTEIN"/>
    <property type="match status" value="1"/>
</dbReference>
<dbReference type="RefSeq" id="WP_183208408.1">
    <property type="nucleotide sequence ID" value="NZ_JACIER010000006.1"/>
</dbReference>